<dbReference type="InterPro" id="IPR037188">
    <property type="entry name" value="Sdo1/SBDS_central_sf"/>
</dbReference>
<dbReference type="Gene3D" id="3.30.70.240">
    <property type="match status" value="1"/>
</dbReference>
<dbReference type="Gene3D" id="1.10.10.900">
    <property type="entry name" value="SBDS protein C-terminal domain, subdomain 1"/>
    <property type="match status" value="1"/>
</dbReference>
<gene>
    <name evidence="10" type="ORF">CAUS1442_LOCUS14957</name>
</gene>
<dbReference type="Gene3D" id="3.30.1250.10">
    <property type="entry name" value="Ribosome maturation protein SBDS, N-terminal domain"/>
    <property type="match status" value="1"/>
</dbReference>
<evidence type="ECO:0000256" key="1">
    <source>
        <dbReference type="ARBA" id="ARBA00004123"/>
    </source>
</evidence>
<dbReference type="InterPro" id="IPR036786">
    <property type="entry name" value="Ribosome_mat_SBDS_N_sf"/>
</dbReference>
<dbReference type="EMBL" id="HBEF01024197">
    <property type="protein sequence ID" value="CAD8342822.1"/>
    <property type="molecule type" value="Transcribed_RNA"/>
</dbReference>
<evidence type="ECO:0000256" key="5">
    <source>
        <dbReference type="ARBA" id="ARBA00022517"/>
    </source>
</evidence>
<dbReference type="InterPro" id="IPR019783">
    <property type="entry name" value="SDO1/SBDS_N"/>
</dbReference>
<dbReference type="InterPro" id="IPR036236">
    <property type="entry name" value="Znf_C2H2_sf"/>
</dbReference>
<dbReference type="GO" id="GO:0005634">
    <property type="term" value="C:nucleus"/>
    <property type="evidence" value="ECO:0007669"/>
    <property type="project" value="UniProtKB-SubCell"/>
</dbReference>
<accession>A0A7R9ZT03</accession>
<dbReference type="InterPro" id="IPR002140">
    <property type="entry name" value="Sdo1/SBDS"/>
</dbReference>
<dbReference type="SUPFAM" id="SSF57667">
    <property type="entry name" value="beta-beta-alpha zinc fingers"/>
    <property type="match status" value="1"/>
</dbReference>
<evidence type="ECO:0000259" key="9">
    <source>
        <dbReference type="PROSITE" id="PS00028"/>
    </source>
</evidence>
<evidence type="ECO:0000313" key="10">
    <source>
        <dbReference type="EMBL" id="CAD8342822.1"/>
    </source>
</evidence>
<comment type="subcellular location">
    <subcellularLocation>
        <location evidence="2">Cytoplasm</location>
    </subcellularLocation>
    <subcellularLocation>
        <location evidence="1">Nucleus</location>
    </subcellularLocation>
</comment>
<dbReference type="GO" id="GO:0042256">
    <property type="term" value="P:cytosolic ribosome assembly"/>
    <property type="evidence" value="ECO:0007669"/>
    <property type="project" value="InterPro"/>
</dbReference>
<dbReference type="PANTHER" id="PTHR10927">
    <property type="entry name" value="RIBOSOME MATURATION PROTEIN SBDS"/>
    <property type="match status" value="1"/>
</dbReference>
<evidence type="ECO:0000256" key="6">
    <source>
        <dbReference type="ARBA" id="ARBA00023242"/>
    </source>
</evidence>
<sequence>MPKIFQPIGQVRLTNVAVVRMNVKGKRFEIACYRNKVVDYRQGLEKDLSEVLQTDRIFANVSKGQFANAKDLQKCFGTRDEMEIAKNILEQGQFQVSDRERSQQLEKTTAQIAEWVSKNCVHPTSERPYTIPQLKHAMQQANFSVHPTKPLKRQCLDSVKILQRAIPIRRARMELQLFVPSDQKMALQKILDDTDTTATIEASDAQSQCKILVDPSMYRTMNEKLQPIGGRIEVLQQVVTKQGDNDLEMELEVRGTAQGGNADDLKVAGLSISSDDAQTNKSKSKNKGKANKQPASSSGGTNEGRKSCNTCGGFFGSAAQYRSHFKSDWHKFNQKLKMKNCPTVSEEEFMICDSDALLGGL</sequence>
<protein>
    <recommendedName>
        <fullName evidence="9">C2H2-type domain-containing protein</fullName>
    </recommendedName>
</protein>
<dbReference type="SUPFAM" id="SSF109728">
    <property type="entry name" value="Hypothetical protein AF0491, middle domain"/>
    <property type="match status" value="1"/>
</dbReference>
<dbReference type="SUPFAM" id="SSF89895">
    <property type="entry name" value="FYSH domain"/>
    <property type="match status" value="1"/>
</dbReference>
<dbReference type="GO" id="GO:0005737">
    <property type="term" value="C:cytoplasm"/>
    <property type="evidence" value="ECO:0007669"/>
    <property type="project" value="UniProtKB-SubCell"/>
</dbReference>
<dbReference type="PANTHER" id="PTHR10927:SF1">
    <property type="entry name" value="RIBOSOME MATURATION PROTEIN SBDS"/>
    <property type="match status" value="1"/>
</dbReference>
<comment type="subunit">
    <text evidence="7">Associates with the 60S ribosomal subunit.</text>
</comment>
<reference evidence="10" key="1">
    <citation type="submission" date="2021-01" db="EMBL/GenBank/DDBJ databases">
        <authorList>
            <person name="Corre E."/>
            <person name="Pelletier E."/>
            <person name="Niang G."/>
            <person name="Scheremetjew M."/>
            <person name="Finn R."/>
            <person name="Kale V."/>
            <person name="Holt S."/>
            <person name="Cochrane G."/>
            <person name="Meng A."/>
            <person name="Brown T."/>
            <person name="Cohen L."/>
        </authorList>
    </citation>
    <scope>NUCLEOTIDE SEQUENCE</scope>
    <source>
        <strain evidence="10">CCMP3328</strain>
    </source>
</reference>
<dbReference type="Pfam" id="PF01172">
    <property type="entry name" value="SBDS_N"/>
    <property type="match status" value="1"/>
</dbReference>
<evidence type="ECO:0000256" key="8">
    <source>
        <dbReference type="SAM" id="MobiDB-lite"/>
    </source>
</evidence>
<evidence type="ECO:0000256" key="3">
    <source>
        <dbReference type="ARBA" id="ARBA00007433"/>
    </source>
</evidence>
<organism evidence="10">
    <name type="scientific">Craspedostauros australis</name>
    <dbReference type="NCBI Taxonomy" id="1486917"/>
    <lineage>
        <taxon>Eukaryota</taxon>
        <taxon>Sar</taxon>
        <taxon>Stramenopiles</taxon>
        <taxon>Ochrophyta</taxon>
        <taxon>Bacillariophyta</taxon>
        <taxon>Bacillariophyceae</taxon>
        <taxon>Bacillariophycidae</taxon>
        <taxon>Naviculales</taxon>
        <taxon>Naviculaceae</taxon>
        <taxon>Craspedostauros</taxon>
    </lineage>
</organism>
<evidence type="ECO:0000256" key="4">
    <source>
        <dbReference type="ARBA" id="ARBA00022490"/>
    </source>
</evidence>
<comment type="similarity">
    <text evidence="3">Belongs to the SDO1/SBDS family.</text>
</comment>
<keyword evidence="4" id="KW-0963">Cytoplasm</keyword>
<dbReference type="InterPro" id="IPR013087">
    <property type="entry name" value="Znf_C2H2_type"/>
</dbReference>
<dbReference type="NCBIfam" id="TIGR00291">
    <property type="entry name" value="RNA_SBDS"/>
    <property type="match status" value="1"/>
</dbReference>
<feature type="region of interest" description="Disordered" evidence="8">
    <location>
        <begin position="272"/>
        <end position="305"/>
    </location>
</feature>
<name>A0A7R9ZT03_9STRA</name>
<dbReference type="PROSITE" id="PS00028">
    <property type="entry name" value="ZINC_FINGER_C2H2_1"/>
    <property type="match status" value="1"/>
</dbReference>
<feature type="domain" description="C2H2-type" evidence="9">
    <location>
        <begin position="308"/>
        <end position="330"/>
    </location>
</feature>
<dbReference type="InterPro" id="IPR018978">
    <property type="entry name" value="SDO1/SBDS_central"/>
</dbReference>
<proteinExistence type="inferred from homology"/>
<evidence type="ECO:0000256" key="7">
    <source>
        <dbReference type="ARBA" id="ARBA00049708"/>
    </source>
</evidence>
<dbReference type="Pfam" id="PF09377">
    <property type="entry name" value="SBDS_domain_II"/>
    <property type="match status" value="1"/>
</dbReference>
<dbReference type="AlphaFoldDB" id="A0A7R9ZT03"/>
<keyword evidence="6" id="KW-0539">Nucleus</keyword>
<evidence type="ECO:0000256" key="2">
    <source>
        <dbReference type="ARBA" id="ARBA00004496"/>
    </source>
</evidence>
<dbReference type="InterPro" id="IPR039100">
    <property type="entry name" value="Sdo1/SBDS-like"/>
</dbReference>
<keyword evidence="5" id="KW-0690">Ribosome biogenesis</keyword>